<proteinExistence type="predicted"/>
<feature type="compositionally biased region" description="Low complexity" evidence="3">
    <location>
        <begin position="55"/>
        <end position="72"/>
    </location>
</feature>
<dbReference type="GO" id="GO:0003924">
    <property type="term" value="F:GTPase activity"/>
    <property type="evidence" value="ECO:0007669"/>
    <property type="project" value="InterPro"/>
</dbReference>
<dbReference type="NCBIfam" id="TIGR00231">
    <property type="entry name" value="small_GTP"/>
    <property type="match status" value="1"/>
</dbReference>
<dbReference type="SMART" id="SM00175">
    <property type="entry name" value="RAB"/>
    <property type="match status" value="1"/>
</dbReference>
<name>A0A1D2NLK1_ORCCI</name>
<dbReference type="PRINTS" id="PR00449">
    <property type="entry name" value="RASTRNSFRMNG"/>
</dbReference>
<protein>
    <submittedName>
        <fullName evidence="4">Rho-related GTP-binding protein RhoU</fullName>
    </submittedName>
</protein>
<dbReference type="GO" id="GO:0001667">
    <property type="term" value="P:ameboidal-type cell migration"/>
    <property type="evidence" value="ECO:0007669"/>
    <property type="project" value="UniProtKB-ARBA"/>
</dbReference>
<keyword evidence="1" id="KW-0547">Nucleotide-binding</keyword>
<sequence length="271" mass="29310">MEDEVASSNENVSMDGKDTPSEHSGGSSSTLCISINSSGGGSEVGSTRVPFRQLSSASSSNSSSSGAVSKSSKAGRKKVSLQRQKSVGKKIKCVLIGDSKTGKSALVRSFLHGQSNHPDYVPTTQDIHIHSNDGEMSQENGENPETPGEMKNTTLHICDTGGQQDMDRLRPLCYSQAQMVIICFNVMNPSSFANVTLKWLPEVKRHGIITEDPENPIKLLLVGTQSDLRSNVNMLLKLMDDGLAPVSEMQALRLANKWCLEIRGKLCRVSM</sequence>
<dbReference type="GO" id="GO:0003006">
    <property type="term" value="P:developmental process involved in reproduction"/>
    <property type="evidence" value="ECO:0007669"/>
    <property type="project" value="UniProtKB-ARBA"/>
</dbReference>
<dbReference type="Gene3D" id="3.40.50.300">
    <property type="entry name" value="P-loop containing nucleotide triphosphate hydrolases"/>
    <property type="match status" value="1"/>
</dbReference>
<dbReference type="OrthoDB" id="8830751at2759"/>
<feature type="compositionally biased region" description="Basic residues" evidence="3">
    <location>
        <begin position="73"/>
        <end position="83"/>
    </location>
</feature>
<feature type="compositionally biased region" description="Low complexity" evidence="3">
    <location>
        <begin position="27"/>
        <end position="37"/>
    </location>
</feature>
<dbReference type="AlphaFoldDB" id="A0A1D2NLK1"/>
<dbReference type="SMART" id="SM00174">
    <property type="entry name" value="RHO"/>
    <property type="match status" value="1"/>
</dbReference>
<dbReference type="InterPro" id="IPR001806">
    <property type="entry name" value="Small_GTPase"/>
</dbReference>
<dbReference type="STRING" id="48709.A0A1D2NLK1"/>
<dbReference type="SUPFAM" id="SSF52540">
    <property type="entry name" value="P-loop containing nucleoside triphosphate hydrolases"/>
    <property type="match status" value="1"/>
</dbReference>
<evidence type="ECO:0000256" key="2">
    <source>
        <dbReference type="ARBA" id="ARBA00023134"/>
    </source>
</evidence>
<dbReference type="PANTHER" id="PTHR24072">
    <property type="entry name" value="RHO FAMILY GTPASE"/>
    <property type="match status" value="1"/>
</dbReference>
<dbReference type="EMBL" id="LJIJ01000012">
    <property type="protein sequence ID" value="ODN05975.1"/>
    <property type="molecule type" value="Genomic_DNA"/>
</dbReference>
<feature type="region of interest" description="Disordered" evidence="3">
    <location>
        <begin position="1"/>
        <end position="83"/>
    </location>
</feature>
<dbReference type="PROSITE" id="PS51419">
    <property type="entry name" value="RAB"/>
    <property type="match status" value="1"/>
</dbReference>
<evidence type="ECO:0000256" key="1">
    <source>
        <dbReference type="ARBA" id="ARBA00022741"/>
    </source>
</evidence>
<dbReference type="InterPro" id="IPR027417">
    <property type="entry name" value="P-loop_NTPase"/>
</dbReference>
<dbReference type="GO" id="GO:0022412">
    <property type="term" value="P:cellular process involved in reproduction in multicellular organism"/>
    <property type="evidence" value="ECO:0007669"/>
    <property type="project" value="UniProtKB-ARBA"/>
</dbReference>
<keyword evidence="5" id="KW-1185">Reference proteome</keyword>
<organism evidence="4 5">
    <name type="scientific">Orchesella cincta</name>
    <name type="common">Springtail</name>
    <name type="synonym">Podura cincta</name>
    <dbReference type="NCBI Taxonomy" id="48709"/>
    <lineage>
        <taxon>Eukaryota</taxon>
        <taxon>Metazoa</taxon>
        <taxon>Ecdysozoa</taxon>
        <taxon>Arthropoda</taxon>
        <taxon>Hexapoda</taxon>
        <taxon>Collembola</taxon>
        <taxon>Entomobryomorpha</taxon>
        <taxon>Entomobryoidea</taxon>
        <taxon>Orchesellidae</taxon>
        <taxon>Orchesellinae</taxon>
        <taxon>Orchesella</taxon>
    </lineage>
</organism>
<evidence type="ECO:0000313" key="5">
    <source>
        <dbReference type="Proteomes" id="UP000094527"/>
    </source>
</evidence>
<dbReference type="GO" id="GO:0035006">
    <property type="term" value="P:melanization defense response"/>
    <property type="evidence" value="ECO:0007669"/>
    <property type="project" value="UniProtKB-ARBA"/>
</dbReference>
<dbReference type="InterPro" id="IPR005225">
    <property type="entry name" value="Small_GTP-bd"/>
</dbReference>
<reference evidence="4 5" key="1">
    <citation type="journal article" date="2016" name="Genome Biol. Evol.">
        <title>Gene Family Evolution Reflects Adaptation to Soil Environmental Stressors in the Genome of the Collembolan Orchesella cincta.</title>
        <authorList>
            <person name="Faddeeva-Vakhrusheva A."/>
            <person name="Derks M.F."/>
            <person name="Anvar S.Y."/>
            <person name="Agamennone V."/>
            <person name="Suring W."/>
            <person name="Smit S."/>
            <person name="van Straalen N.M."/>
            <person name="Roelofs D."/>
        </authorList>
    </citation>
    <scope>NUCLEOTIDE SEQUENCE [LARGE SCALE GENOMIC DNA]</scope>
    <source>
        <tissue evidence="4">Mixed pool</tissue>
    </source>
</reference>
<comment type="caution">
    <text evidence="4">The sequence shown here is derived from an EMBL/GenBank/DDBJ whole genome shotgun (WGS) entry which is preliminary data.</text>
</comment>
<evidence type="ECO:0000256" key="3">
    <source>
        <dbReference type="SAM" id="MobiDB-lite"/>
    </source>
</evidence>
<dbReference type="GO" id="GO:0005525">
    <property type="term" value="F:GTP binding"/>
    <property type="evidence" value="ECO:0007669"/>
    <property type="project" value="UniProtKB-KW"/>
</dbReference>
<feature type="compositionally biased region" description="Polar residues" evidence="3">
    <location>
        <begin position="1"/>
        <end position="12"/>
    </location>
</feature>
<dbReference type="PROSITE" id="PS51421">
    <property type="entry name" value="RAS"/>
    <property type="match status" value="1"/>
</dbReference>
<dbReference type="GO" id="GO:0007264">
    <property type="term" value="P:small GTPase-mediated signal transduction"/>
    <property type="evidence" value="ECO:0007669"/>
    <property type="project" value="InterPro"/>
</dbReference>
<dbReference type="PROSITE" id="PS51420">
    <property type="entry name" value="RHO"/>
    <property type="match status" value="1"/>
</dbReference>
<dbReference type="Proteomes" id="UP000094527">
    <property type="component" value="Unassembled WGS sequence"/>
</dbReference>
<dbReference type="GO" id="GO:0035099">
    <property type="term" value="P:hemocyte migration"/>
    <property type="evidence" value="ECO:0007669"/>
    <property type="project" value="UniProtKB-ARBA"/>
</dbReference>
<evidence type="ECO:0000313" key="4">
    <source>
        <dbReference type="EMBL" id="ODN05975.1"/>
    </source>
</evidence>
<dbReference type="InterPro" id="IPR003578">
    <property type="entry name" value="Small_GTPase_Rho"/>
</dbReference>
<keyword evidence="2" id="KW-0342">GTP-binding</keyword>
<dbReference type="Pfam" id="PF00071">
    <property type="entry name" value="Ras"/>
    <property type="match status" value="1"/>
</dbReference>
<gene>
    <name evidence="4" type="ORF">Ocin01_00704</name>
</gene>
<accession>A0A1D2NLK1</accession>